<feature type="domain" description="FAD-dependent urate hydroxylase HpyO/Asp monooxygenase CreE-like FAD/NAD(P)-binding" evidence="1">
    <location>
        <begin position="10"/>
        <end position="186"/>
    </location>
</feature>
<dbReference type="PANTHER" id="PTHR40254">
    <property type="entry name" value="BLR0577 PROTEIN"/>
    <property type="match status" value="1"/>
</dbReference>
<evidence type="ECO:0000313" key="2">
    <source>
        <dbReference type="EMBL" id="XCG65352.1"/>
    </source>
</evidence>
<organism evidence="2">
    <name type="scientific">Nakamurella sp. A5-74</name>
    <dbReference type="NCBI Taxonomy" id="3158264"/>
    <lineage>
        <taxon>Bacteria</taxon>
        <taxon>Bacillati</taxon>
        <taxon>Actinomycetota</taxon>
        <taxon>Actinomycetes</taxon>
        <taxon>Nakamurellales</taxon>
        <taxon>Nakamurellaceae</taxon>
        <taxon>Nakamurella</taxon>
    </lineage>
</organism>
<dbReference type="EMBL" id="CP159218">
    <property type="protein sequence ID" value="XCG65352.1"/>
    <property type="molecule type" value="Genomic_DNA"/>
</dbReference>
<name>A0AAU8DWY0_9ACTN</name>
<dbReference type="InterPro" id="IPR038732">
    <property type="entry name" value="HpyO/CreE_NAD-binding"/>
</dbReference>
<protein>
    <submittedName>
        <fullName evidence="2">FAD/NAD(P)-binding protein</fullName>
    </submittedName>
</protein>
<dbReference type="PANTHER" id="PTHR40254:SF1">
    <property type="entry name" value="BLR0577 PROTEIN"/>
    <property type="match status" value="1"/>
</dbReference>
<gene>
    <name evidence="2" type="ORF">ABLG96_08730</name>
</gene>
<dbReference type="InterPro" id="IPR052189">
    <property type="entry name" value="L-asp_N-monooxygenase_NS-form"/>
</dbReference>
<sequence length="640" mass="68054">MTQRLPADLVFVGGGPRTTSLLERIAANADELVPEGSSLSIHVVDPHPPGGGRIWRTAQSALLWMNSTAADVTIFTDASVECVGPIVPGPALDAWLRGPGRAALRESGLGHHVDRFGPQDFVPREIQGCYLGWVFDEVLASLPSRVQVVVHAAQAISITEPGARQVVILDDGSAIAARSVVLAQGYFDRRPGPTEATTIVAAEAAGLQYHPPAYTADLDLSGVKPGAAVLVRGMGLAFIDLMALLGEGRGGVFTERPDGALAYLPSGREPVLHIGSRRGVPYHSKLGYSIADAVPTPPVYFTVRLLTELGDGPFDFRTVLRPLIVKELTGAHYRRLFAAHPDRVTLPWDVFERVLDGADVLTDDFIALARRAVPAPADRFEIDRVDRPLAGLHLRSPDELTGVIDAYIADDLARRADPQFSADRAVFDALLGVYGVLAWAITSGRVSAVDRITAIEGEFHGLFSFLASGPPPRRLRELRALMAAGIVRPAGPDWTVEIRDGAFVGRGSASEAEVRGSVLIDAWVPKPDIRAATDPVIVGLLADGELAAEDLVSDDGAALGGGQLLADTRSRAIRADGSVHSRRFLLGPSVSGSAGSSGFSRPHFNAPGLRQNDAVARTILTDLCAAEGRQRTATDLRRTA</sequence>
<dbReference type="SUPFAM" id="SSF51905">
    <property type="entry name" value="FAD/NAD(P)-binding domain"/>
    <property type="match status" value="1"/>
</dbReference>
<accession>A0AAU8DWY0</accession>
<dbReference type="AlphaFoldDB" id="A0AAU8DWY0"/>
<dbReference type="InterPro" id="IPR036188">
    <property type="entry name" value="FAD/NAD-bd_sf"/>
</dbReference>
<dbReference type="Pfam" id="PF13454">
    <property type="entry name" value="NAD_binding_9"/>
    <property type="match status" value="1"/>
</dbReference>
<evidence type="ECO:0000259" key="1">
    <source>
        <dbReference type="Pfam" id="PF13454"/>
    </source>
</evidence>
<proteinExistence type="predicted"/>
<reference evidence="2" key="1">
    <citation type="submission" date="2024-05" db="EMBL/GenBank/DDBJ databases">
        <authorList>
            <person name="Cai S.Y."/>
            <person name="Jin L.M."/>
            <person name="Li H.R."/>
        </authorList>
    </citation>
    <scope>NUCLEOTIDE SEQUENCE</scope>
    <source>
        <strain evidence="2">A5-74</strain>
    </source>
</reference>
<dbReference type="RefSeq" id="WP_353650957.1">
    <property type="nucleotide sequence ID" value="NZ_CP159218.1"/>
</dbReference>